<sequence length="398" mass="43114">MSSKTTPTPPRYLWQHPAWPVISFDTDALMQDLSHARLEQGKLLGLLEAIGLESGQEAARELWVQEAMATAAIEGEKLDQDAVRSSLAHRLGLAGLPTTDRHVDGLVQVMADATAQYQAPLTQERLCLWQAALFPGGSVNLRRVAVGRYRDHADAMQIVSGRLGREVVHYVAPPSAQVPQEMAQFLAWFECTHPAADAAPRLHGLVRAALAHLWFETIHPFEDGNGRLGRAIVDMALAQDMGAAVRVFGIARQMMTTRAAYDDALNQAQQSTAGTGLDVTPWVQWFVQACAQGCITSQAVVRQALEKAEFRQRAAASGVNARQTKVLDRLLQAGNRTLGGGFLGGMSSDKYCKLTGSSKATATRDLVDLAAKGLLRIEGVGKATRYAIAIDQWTQAPV</sequence>
<name>A0A1Q8YHS6_9BURK</name>
<dbReference type="Pfam" id="PF02661">
    <property type="entry name" value="Fic"/>
    <property type="match status" value="1"/>
</dbReference>
<dbReference type="PANTHER" id="PTHR13504">
    <property type="entry name" value="FIDO DOMAIN-CONTAINING PROTEIN DDB_G0283145"/>
    <property type="match status" value="1"/>
</dbReference>
<dbReference type="InterPro" id="IPR036597">
    <property type="entry name" value="Fido-like_dom_sf"/>
</dbReference>
<dbReference type="InterPro" id="IPR040198">
    <property type="entry name" value="Fido_containing"/>
</dbReference>
<organism evidence="4 5">
    <name type="scientific">Rhodoferax antarcticus ANT.BR</name>
    <dbReference type="NCBI Taxonomy" id="1111071"/>
    <lineage>
        <taxon>Bacteria</taxon>
        <taxon>Pseudomonadati</taxon>
        <taxon>Pseudomonadota</taxon>
        <taxon>Betaproteobacteria</taxon>
        <taxon>Burkholderiales</taxon>
        <taxon>Comamonadaceae</taxon>
        <taxon>Rhodoferax</taxon>
    </lineage>
</organism>
<feature type="binding site" evidence="2">
    <location>
        <begin position="223"/>
        <end position="230"/>
    </location>
    <ligand>
        <name>ATP</name>
        <dbReference type="ChEBI" id="CHEBI:30616"/>
    </ligand>
</feature>
<protein>
    <submittedName>
        <fullName evidence="4">Fic family protein</fullName>
    </submittedName>
</protein>
<proteinExistence type="predicted"/>
<dbReference type="AlphaFoldDB" id="A0A1Q8YHS6"/>
<keyword evidence="2" id="KW-0547">Nucleotide-binding</keyword>
<evidence type="ECO:0000256" key="1">
    <source>
        <dbReference type="PIRSR" id="PIRSR640198-1"/>
    </source>
</evidence>
<evidence type="ECO:0000313" key="4">
    <source>
        <dbReference type="EMBL" id="OLP07523.1"/>
    </source>
</evidence>
<dbReference type="EMBL" id="MSYM01000008">
    <property type="protein sequence ID" value="OLP07523.1"/>
    <property type="molecule type" value="Genomic_DNA"/>
</dbReference>
<dbReference type="GO" id="GO:0005524">
    <property type="term" value="F:ATP binding"/>
    <property type="evidence" value="ECO:0007669"/>
    <property type="project" value="UniProtKB-KW"/>
</dbReference>
<dbReference type="InterPro" id="IPR003812">
    <property type="entry name" value="Fido"/>
</dbReference>
<keyword evidence="5" id="KW-1185">Reference proteome</keyword>
<dbReference type="STRING" id="81479.RA876_01390"/>
<dbReference type="InterPro" id="IPR025230">
    <property type="entry name" value="DUF4172"/>
</dbReference>
<dbReference type="Proteomes" id="UP000185911">
    <property type="component" value="Unassembled WGS sequence"/>
</dbReference>
<keyword evidence="2" id="KW-0067">ATP-binding</keyword>
<dbReference type="RefSeq" id="WP_075585815.1">
    <property type="nucleotide sequence ID" value="NZ_MSYM01000008.1"/>
</dbReference>
<dbReference type="Pfam" id="PF13776">
    <property type="entry name" value="DUF4172"/>
    <property type="match status" value="1"/>
</dbReference>
<comment type="caution">
    <text evidence="4">The sequence shown here is derived from an EMBL/GenBank/DDBJ whole genome shotgun (WGS) entry which is preliminary data.</text>
</comment>
<dbReference type="PANTHER" id="PTHR13504:SF33">
    <property type="entry name" value="FIC FAMILY PROTEIN"/>
    <property type="match status" value="1"/>
</dbReference>
<reference evidence="4 5" key="1">
    <citation type="submission" date="2017-01" db="EMBL/GenBank/DDBJ databases">
        <title>Genome sequence of Rhodoferax antarcticus ANT.BR, a psychrophilic purple nonsulfur bacterium from an Antarctic microbial mat.</title>
        <authorList>
            <person name="Baker J."/>
            <person name="Riester C."/>
            <person name="Skinner B."/>
            <person name="Newell A."/>
            <person name="Swingley W."/>
            <person name="Madigan M."/>
            <person name="Jung D."/>
            <person name="Asao M."/>
            <person name="Chen M."/>
            <person name="Loughlin P."/>
            <person name="Pan H."/>
            <person name="Lin S."/>
            <person name="Li N."/>
            <person name="Shaw J."/>
            <person name="Prado M."/>
            <person name="Sherman C."/>
            <person name="Li X."/>
            <person name="Tang J."/>
            <person name="Blankenship R."/>
            <person name="Zhao T."/>
            <person name="Touchman J."/>
            <person name="Sattley M."/>
        </authorList>
    </citation>
    <scope>NUCLEOTIDE SEQUENCE [LARGE SCALE GENOMIC DNA]</scope>
    <source>
        <strain evidence="4 5">ANT.BR</strain>
    </source>
</reference>
<dbReference type="PROSITE" id="PS51459">
    <property type="entry name" value="FIDO"/>
    <property type="match status" value="1"/>
</dbReference>
<feature type="active site" evidence="1">
    <location>
        <position position="219"/>
    </location>
</feature>
<feature type="domain" description="Fido" evidence="3">
    <location>
        <begin position="121"/>
        <end position="288"/>
    </location>
</feature>
<evidence type="ECO:0000256" key="2">
    <source>
        <dbReference type="PIRSR" id="PIRSR640198-2"/>
    </source>
</evidence>
<evidence type="ECO:0000259" key="3">
    <source>
        <dbReference type="PROSITE" id="PS51459"/>
    </source>
</evidence>
<evidence type="ECO:0000313" key="5">
    <source>
        <dbReference type="Proteomes" id="UP000185911"/>
    </source>
</evidence>
<accession>A0A1Q8YHS6</accession>
<dbReference type="InterPro" id="IPR036388">
    <property type="entry name" value="WH-like_DNA-bd_sf"/>
</dbReference>
<dbReference type="Gene3D" id="1.10.10.10">
    <property type="entry name" value="Winged helix-like DNA-binding domain superfamily/Winged helix DNA-binding domain"/>
    <property type="match status" value="1"/>
</dbReference>
<dbReference type="Gene3D" id="1.10.3290.10">
    <property type="entry name" value="Fido-like domain"/>
    <property type="match status" value="1"/>
</dbReference>
<dbReference type="SUPFAM" id="SSF140931">
    <property type="entry name" value="Fic-like"/>
    <property type="match status" value="1"/>
</dbReference>
<gene>
    <name evidence="4" type="ORF">BLL52_1353</name>
</gene>